<dbReference type="FunFam" id="2.40.10.10:FF:000068">
    <property type="entry name" value="transmembrane protease serine 2"/>
    <property type="match status" value="1"/>
</dbReference>
<dbReference type="CDD" id="cd00190">
    <property type="entry name" value="Tryp_SPc"/>
    <property type="match status" value="1"/>
</dbReference>
<dbReference type="Pfam" id="PF00089">
    <property type="entry name" value="Trypsin"/>
    <property type="match status" value="1"/>
</dbReference>
<dbReference type="InterPro" id="IPR001254">
    <property type="entry name" value="Trypsin_dom"/>
</dbReference>
<dbReference type="STRING" id="6573.A0A210QRE8"/>
<dbReference type="InterPro" id="IPR018114">
    <property type="entry name" value="TRYPSIN_HIS"/>
</dbReference>
<dbReference type="SUPFAM" id="SSF50494">
    <property type="entry name" value="Trypsin-like serine proteases"/>
    <property type="match status" value="1"/>
</dbReference>
<gene>
    <name evidence="9" type="ORF">KP79_PYT24279</name>
</gene>
<keyword evidence="3 6" id="KW-0378">Hydrolase</keyword>
<dbReference type="PANTHER" id="PTHR24276">
    <property type="entry name" value="POLYSERASE-RELATED"/>
    <property type="match status" value="1"/>
</dbReference>
<evidence type="ECO:0000313" key="10">
    <source>
        <dbReference type="Proteomes" id="UP000242188"/>
    </source>
</evidence>
<evidence type="ECO:0000256" key="1">
    <source>
        <dbReference type="ARBA" id="ARBA00007664"/>
    </source>
</evidence>
<keyword evidence="7" id="KW-0732">Signal</keyword>
<feature type="domain" description="Peptidase S1" evidence="8">
    <location>
        <begin position="37"/>
        <end position="267"/>
    </location>
</feature>
<dbReference type="EMBL" id="NEDP02002300">
    <property type="protein sequence ID" value="OWF51305.1"/>
    <property type="molecule type" value="Genomic_DNA"/>
</dbReference>
<organism evidence="9 10">
    <name type="scientific">Mizuhopecten yessoensis</name>
    <name type="common">Japanese scallop</name>
    <name type="synonym">Patinopecten yessoensis</name>
    <dbReference type="NCBI Taxonomy" id="6573"/>
    <lineage>
        <taxon>Eukaryota</taxon>
        <taxon>Metazoa</taxon>
        <taxon>Spiralia</taxon>
        <taxon>Lophotrochozoa</taxon>
        <taxon>Mollusca</taxon>
        <taxon>Bivalvia</taxon>
        <taxon>Autobranchia</taxon>
        <taxon>Pteriomorphia</taxon>
        <taxon>Pectinida</taxon>
        <taxon>Pectinoidea</taxon>
        <taxon>Pectinidae</taxon>
        <taxon>Mizuhopecten</taxon>
    </lineage>
</organism>
<evidence type="ECO:0000256" key="4">
    <source>
        <dbReference type="ARBA" id="ARBA00022825"/>
    </source>
</evidence>
<evidence type="ECO:0000256" key="3">
    <source>
        <dbReference type="ARBA" id="ARBA00022801"/>
    </source>
</evidence>
<dbReference type="InterPro" id="IPR050430">
    <property type="entry name" value="Peptidase_S1"/>
</dbReference>
<comment type="similarity">
    <text evidence="1">Belongs to the peptidase S1 family.</text>
</comment>
<dbReference type="GO" id="GO:0006508">
    <property type="term" value="P:proteolysis"/>
    <property type="evidence" value="ECO:0007669"/>
    <property type="project" value="UniProtKB-KW"/>
</dbReference>
<dbReference type="InterPro" id="IPR043504">
    <property type="entry name" value="Peptidase_S1_PA_chymotrypsin"/>
</dbReference>
<dbReference type="PRINTS" id="PR00722">
    <property type="entry name" value="CHYMOTRYPSIN"/>
</dbReference>
<dbReference type="GO" id="GO:0004252">
    <property type="term" value="F:serine-type endopeptidase activity"/>
    <property type="evidence" value="ECO:0007669"/>
    <property type="project" value="InterPro"/>
</dbReference>
<feature type="signal peptide" evidence="7">
    <location>
        <begin position="1"/>
        <end position="15"/>
    </location>
</feature>
<dbReference type="InterPro" id="IPR001314">
    <property type="entry name" value="Peptidase_S1A"/>
</dbReference>
<evidence type="ECO:0000256" key="5">
    <source>
        <dbReference type="ARBA" id="ARBA00023157"/>
    </source>
</evidence>
<name>A0A210QRE8_MIZYE</name>
<evidence type="ECO:0000259" key="8">
    <source>
        <dbReference type="PROSITE" id="PS50240"/>
    </source>
</evidence>
<dbReference type="InterPro" id="IPR009003">
    <property type="entry name" value="Peptidase_S1_PA"/>
</dbReference>
<dbReference type="PROSITE" id="PS50240">
    <property type="entry name" value="TRYPSIN_DOM"/>
    <property type="match status" value="1"/>
</dbReference>
<keyword evidence="5" id="KW-1015">Disulfide bond</keyword>
<keyword evidence="2 6" id="KW-0645">Protease</keyword>
<protein>
    <submittedName>
        <fullName evidence="9">Chymotrypsin-like protease CTRL-1</fullName>
    </submittedName>
</protein>
<evidence type="ECO:0000256" key="2">
    <source>
        <dbReference type="ARBA" id="ARBA00022670"/>
    </source>
</evidence>
<keyword evidence="4 6" id="KW-0720">Serine protease</keyword>
<dbReference type="InterPro" id="IPR033116">
    <property type="entry name" value="TRYPSIN_SER"/>
</dbReference>
<proteinExistence type="inferred from homology"/>
<feature type="chain" id="PRO_5012735950" evidence="7">
    <location>
        <begin position="16"/>
        <end position="281"/>
    </location>
</feature>
<dbReference type="OrthoDB" id="6267810at2759"/>
<accession>A0A210QRE8</accession>
<dbReference type="Proteomes" id="UP000242188">
    <property type="component" value="Unassembled WGS sequence"/>
</dbReference>
<comment type="caution">
    <text evidence="9">The sequence shown here is derived from an EMBL/GenBank/DDBJ whole genome shotgun (WGS) entry which is preliminary data.</text>
</comment>
<keyword evidence="10" id="KW-1185">Reference proteome</keyword>
<dbReference type="Gene3D" id="2.40.10.10">
    <property type="entry name" value="Trypsin-like serine proteases"/>
    <property type="match status" value="1"/>
</dbReference>
<sequence length="281" mass="30924">MKIIAALCLVTFVYCDSNSEKVTRNVHLTKKRISTRIINGKDADIRDFPWQASLRTVEPLRHICGAAVVSARVAVTAAHCFSHSKDPKSYSLEVGSSRLSGDTGTVVQVTKITKHPNFRKVYYTNRNDIAILQFDQDIAGTSDKLATAVAIPTDDEDFSGSACNITGWGRVNAQDELSSDHLQRALTVVITKDECKNISKYDWILDSEVCVYTGSDGACYGDSGGPLTCGNVLVGLTSFGKKNCVIQFPTVYTRISKFRDWIQKFIEKTSIHAPILSLSVF</sequence>
<evidence type="ECO:0000256" key="6">
    <source>
        <dbReference type="RuleBase" id="RU363034"/>
    </source>
</evidence>
<evidence type="ECO:0000313" key="9">
    <source>
        <dbReference type="EMBL" id="OWF51305.1"/>
    </source>
</evidence>
<dbReference type="SMART" id="SM00020">
    <property type="entry name" value="Tryp_SPc"/>
    <property type="match status" value="1"/>
</dbReference>
<dbReference type="PROSITE" id="PS00135">
    <property type="entry name" value="TRYPSIN_SER"/>
    <property type="match status" value="1"/>
</dbReference>
<reference evidence="9 10" key="1">
    <citation type="journal article" date="2017" name="Nat. Ecol. Evol.">
        <title>Scallop genome provides insights into evolution of bilaterian karyotype and development.</title>
        <authorList>
            <person name="Wang S."/>
            <person name="Zhang J."/>
            <person name="Jiao W."/>
            <person name="Li J."/>
            <person name="Xun X."/>
            <person name="Sun Y."/>
            <person name="Guo X."/>
            <person name="Huan P."/>
            <person name="Dong B."/>
            <person name="Zhang L."/>
            <person name="Hu X."/>
            <person name="Sun X."/>
            <person name="Wang J."/>
            <person name="Zhao C."/>
            <person name="Wang Y."/>
            <person name="Wang D."/>
            <person name="Huang X."/>
            <person name="Wang R."/>
            <person name="Lv J."/>
            <person name="Li Y."/>
            <person name="Zhang Z."/>
            <person name="Liu B."/>
            <person name="Lu W."/>
            <person name="Hui Y."/>
            <person name="Liang J."/>
            <person name="Zhou Z."/>
            <person name="Hou R."/>
            <person name="Li X."/>
            <person name="Liu Y."/>
            <person name="Li H."/>
            <person name="Ning X."/>
            <person name="Lin Y."/>
            <person name="Zhao L."/>
            <person name="Xing Q."/>
            <person name="Dou J."/>
            <person name="Li Y."/>
            <person name="Mao J."/>
            <person name="Guo H."/>
            <person name="Dou H."/>
            <person name="Li T."/>
            <person name="Mu C."/>
            <person name="Jiang W."/>
            <person name="Fu Q."/>
            <person name="Fu X."/>
            <person name="Miao Y."/>
            <person name="Liu J."/>
            <person name="Yu Q."/>
            <person name="Li R."/>
            <person name="Liao H."/>
            <person name="Li X."/>
            <person name="Kong Y."/>
            <person name="Jiang Z."/>
            <person name="Chourrout D."/>
            <person name="Li R."/>
            <person name="Bao Z."/>
        </authorList>
    </citation>
    <scope>NUCLEOTIDE SEQUENCE [LARGE SCALE GENOMIC DNA]</scope>
    <source>
        <strain evidence="9 10">PY_sf001</strain>
    </source>
</reference>
<evidence type="ECO:0000256" key="7">
    <source>
        <dbReference type="SAM" id="SignalP"/>
    </source>
</evidence>
<dbReference type="AlphaFoldDB" id="A0A210QRE8"/>
<dbReference type="PROSITE" id="PS00134">
    <property type="entry name" value="TRYPSIN_HIS"/>
    <property type="match status" value="1"/>
</dbReference>
<dbReference type="FunFam" id="2.40.10.10:FF:000036">
    <property type="entry name" value="Trypsin beta"/>
    <property type="match status" value="1"/>
</dbReference>
<dbReference type="PANTHER" id="PTHR24276:SF91">
    <property type="entry name" value="AT26814P-RELATED"/>
    <property type="match status" value="1"/>
</dbReference>